<proteinExistence type="predicted"/>
<dbReference type="InterPro" id="IPR036779">
    <property type="entry name" value="LysM_dom_sf"/>
</dbReference>
<keyword evidence="4" id="KW-1185">Reference proteome</keyword>
<dbReference type="Pfam" id="PF01476">
    <property type="entry name" value="LysM"/>
    <property type="match status" value="1"/>
</dbReference>
<feature type="domain" description="LysM" evidence="1">
    <location>
        <begin position="60"/>
        <end position="105"/>
    </location>
</feature>
<dbReference type="EMBL" id="CAJOBC010003560">
    <property type="protein sequence ID" value="CAF3789804.1"/>
    <property type="molecule type" value="Genomic_DNA"/>
</dbReference>
<accession>A0A814I2M9</accession>
<protein>
    <recommendedName>
        <fullName evidence="1">LysM domain-containing protein</fullName>
    </recommendedName>
</protein>
<organism evidence="2 4">
    <name type="scientific">Didymodactylos carnosus</name>
    <dbReference type="NCBI Taxonomy" id="1234261"/>
    <lineage>
        <taxon>Eukaryota</taxon>
        <taxon>Metazoa</taxon>
        <taxon>Spiralia</taxon>
        <taxon>Gnathifera</taxon>
        <taxon>Rotifera</taxon>
        <taxon>Eurotatoria</taxon>
        <taxon>Bdelloidea</taxon>
        <taxon>Philodinida</taxon>
        <taxon>Philodinidae</taxon>
        <taxon>Didymodactylos</taxon>
    </lineage>
</organism>
<comment type="caution">
    <text evidence="2">The sequence shown here is derived from an EMBL/GenBank/DDBJ whole genome shotgun (WGS) entry which is preliminary data.</text>
</comment>
<dbReference type="AlphaFoldDB" id="A0A814I2M9"/>
<dbReference type="CDD" id="cd00118">
    <property type="entry name" value="LysM"/>
    <property type="match status" value="1"/>
</dbReference>
<sequence>MKWFRLCKNSPVTNVESINFDLKPNNVILRMLKVIQLRSDEIQNVSAANGARNFVTQPPISYTVEEGDTLHNIAISNNFTLDEMKVANPKIENYNFLRIGQKIKLPGKSNNPDHFTCEMSSQAQQTDSAYLVAYGCAKANRDFQEVYQASPKEPMIENNINLISLSGVTPRRYLLNVEKVLLTPEQLGNGFLPDFRGKREGRVPITQEDVDKLTEAVRCKFSFKTEDMQSLWRDVLRGALIQKCQK</sequence>
<dbReference type="PROSITE" id="PS51782">
    <property type="entry name" value="LYSM"/>
    <property type="match status" value="1"/>
</dbReference>
<dbReference type="OrthoDB" id="2107166at2759"/>
<dbReference type="Gene3D" id="3.10.350.10">
    <property type="entry name" value="LysM domain"/>
    <property type="match status" value="1"/>
</dbReference>
<evidence type="ECO:0000259" key="1">
    <source>
        <dbReference type="PROSITE" id="PS51782"/>
    </source>
</evidence>
<dbReference type="Proteomes" id="UP000663829">
    <property type="component" value="Unassembled WGS sequence"/>
</dbReference>
<dbReference type="SMART" id="SM00257">
    <property type="entry name" value="LysM"/>
    <property type="match status" value="1"/>
</dbReference>
<dbReference type="SUPFAM" id="SSF54106">
    <property type="entry name" value="LysM domain"/>
    <property type="match status" value="1"/>
</dbReference>
<dbReference type="Proteomes" id="UP000681722">
    <property type="component" value="Unassembled WGS sequence"/>
</dbReference>
<gene>
    <name evidence="2" type="ORF">GPM918_LOCUS14641</name>
    <name evidence="3" type="ORF">SRO942_LOCUS14641</name>
</gene>
<dbReference type="InterPro" id="IPR018392">
    <property type="entry name" value="LysM"/>
</dbReference>
<name>A0A814I2M9_9BILA</name>
<evidence type="ECO:0000313" key="2">
    <source>
        <dbReference type="EMBL" id="CAF1018308.1"/>
    </source>
</evidence>
<evidence type="ECO:0000313" key="3">
    <source>
        <dbReference type="EMBL" id="CAF3789804.1"/>
    </source>
</evidence>
<evidence type="ECO:0000313" key="4">
    <source>
        <dbReference type="Proteomes" id="UP000663829"/>
    </source>
</evidence>
<dbReference type="EMBL" id="CAJNOQ010003560">
    <property type="protein sequence ID" value="CAF1018308.1"/>
    <property type="molecule type" value="Genomic_DNA"/>
</dbReference>
<reference evidence="2" key="1">
    <citation type="submission" date="2021-02" db="EMBL/GenBank/DDBJ databases">
        <authorList>
            <person name="Nowell W R."/>
        </authorList>
    </citation>
    <scope>NUCLEOTIDE SEQUENCE</scope>
</reference>